<comment type="caution">
    <text evidence="1">The sequence shown here is derived from an EMBL/GenBank/DDBJ whole genome shotgun (WGS) entry which is preliminary data.</text>
</comment>
<reference evidence="1" key="1">
    <citation type="submission" date="2023-03" db="EMBL/GenBank/DDBJ databases">
        <title>Massive genome expansion in bonnet fungi (Mycena s.s.) driven by repeated elements and novel gene families across ecological guilds.</title>
        <authorList>
            <consortium name="Lawrence Berkeley National Laboratory"/>
            <person name="Harder C.B."/>
            <person name="Miyauchi S."/>
            <person name="Viragh M."/>
            <person name="Kuo A."/>
            <person name="Thoen E."/>
            <person name="Andreopoulos B."/>
            <person name="Lu D."/>
            <person name="Skrede I."/>
            <person name="Drula E."/>
            <person name="Henrissat B."/>
            <person name="Morin E."/>
            <person name="Kohler A."/>
            <person name="Barry K."/>
            <person name="LaButti K."/>
            <person name="Morin E."/>
            <person name="Salamov A."/>
            <person name="Lipzen A."/>
            <person name="Mereny Z."/>
            <person name="Hegedus B."/>
            <person name="Baldrian P."/>
            <person name="Stursova M."/>
            <person name="Weitz H."/>
            <person name="Taylor A."/>
            <person name="Grigoriev I.V."/>
            <person name="Nagy L.G."/>
            <person name="Martin F."/>
            <person name="Kauserud H."/>
        </authorList>
    </citation>
    <scope>NUCLEOTIDE SEQUENCE</scope>
    <source>
        <strain evidence="1">CBHHK002</strain>
    </source>
</reference>
<sequence>MDHHVRSHNSKECQIFCEGCPRTFSRTSVTWTPRNAPHTAPPARRGFLAAFEQRPDVVRTREECDYGDKKTVVVFNKNLIDLFDKLVVAFCKV</sequence>
<dbReference type="AlphaFoldDB" id="A0AAD6Z648"/>
<evidence type="ECO:0000313" key="1">
    <source>
        <dbReference type="EMBL" id="KAJ7309230.1"/>
    </source>
</evidence>
<proteinExistence type="predicted"/>
<dbReference type="EMBL" id="JARIHO010000083">
    <property type="protein sequence ID" value="KAJ7309230.1"/>
    <property type="molecule type" value="Genomic_DNA"/>
</dbReference>
<accession>A0AAD6Z648</accession>
<evidence type="ECO:0000313" key="2">
    <source>
        <dbReference type="Proteomes" id="UP001218218"/>
    </source>
</evidence>
<gene>
    <name evidence="1" type="ORF">DFH08DRAFT_1088346</name>
</gene>
<protein>
    <submittedName>
        <fullName evidence="1">Uncharacterized protein</fullName>
    </submittedName>
</protein>
<dbReference type="Proteomes" id="UP001218218">
    <property type="component" value="Unassembled WGS sequence"/>
</dbReference>
<name>A0AAD6Z648_9AGAR</name>
<keyword evidence="2" id="KW-1185">Reference proteome</keyword>
<organism evidence="1 2">
    <name type="scientific">Mycena albidolilacea</name>
    <dbReference type="NCBI Taxonomy" id="1033008"/>
    <lineage>
        <taxon>Eukaryota</taxon>
        <taxon>Fungi</taxon>
        <taxon>Dikarya</taxon>
        <taxon>Basidiomycota</taxon>
        <taxon>Agaricomycotina</taxon>
        <taxon>Agaricomycetes</taxon>
        <taxon>Agaricomycetidae</taxon>
        <taxon>Agaricales</taxon>
        <taxon>Marasmiineae</taxon>
        <taxon>Mycenaceae</taxon>
        <taxon>Mycena</taxon>
    </lineage>
</organism>